<proteinExistence type="predicted"/>
<gene>
    <name evidence="1" type="ORF">K435DRAFT_779828</name>
</gene>
<dbReference type="Proteomes" id="UP000297245">
    <property type="component" value="Unassembled WGS sequence"/>
</dbReference>
<name>A0A4V4HF40_DENBC</name>
<keyword evidence="2" id="KW-1185">Reference proteome</keyword>
<dbReference type="EMBL" id="ML179248">
    <property type="protein sequence ID" value="THU93475.1"/>
    <property type="molecule type" value="Genomic_DNA"/>
</dbReference>
<organism evidence="1 2">
    <name type="scientific">Dendrothele bispora (strain CBS 962.96)</name>
    <dbReference type="NCBI Taxonomy" id="1314807"/>
    <lineage>
        <taxon>Eukaryota</taxon>
        <taxon>Fungi</taxon>
        <taxon>Dikarya</taxon>
        <taxon>Basidiomycota</taxon>
        <taxon>Agaricomycotina</taxon>
        <taxon>Agaricomycetes</taxon>
        <taxon>Agaricomycetidae</taxon>
        <taxon>Agaricales</taxon>
        <taxon>Agaricales incertae sedis</taxon>
        <taxon>Dendrothele</taxon>
    </lineage>
</organism>
<sequence length="63" mass="6641">MYVNSDLGFGEKDDGAVFSVTFDGVSSGYVFEETESGKVLGIEDGSVALGDSQTGFKLFSVTF</sequence>
<evidence type="ECO:0000313" key="2">
    <source>
        <dbReference type="Proteomes" id="UP000297245"/>
    </source>
</evidence>
<dbReference type="AlphaFoldDB" id="A0A4V4HF40"/>
<accession>A0A4V4HF40</accession>
<evidence type="ECO:0000313" key="1">
    <source>
        <dbReference type="EMBL" id="THU93475.1"/>
    </source>
</evidence>
<protein>
    <submittedName>
        <fullName evidence="1">Uncharacterized protein</fullName>
    </submittedName>
</protein>
<reference evidence="1 2" key="1">
    <citation type="journal article" date="2019" name="Nat. Ecol. Evol.">
        <title>Megaphylogeny resolves global patterns of mushroom evolution.</title>
        <authorList>
            <person name="Varga T."/>
            <person name="Krizsan K."/>
            <person name="Foldi C."/>
            <person name="Dima B."/>
            <person name="Sanchez-Garcia M."/>
            <person name="Sanchez-Ramirez S."/>
            <person name="Szollosi G.J."/>
            <person name="Szarkandi J.G."/>
            <person name="Papp V."/>
            <person name="Albert L."/>
            <person name="Andreopoulos W."/>
            <person name="Angelini C."/>
            <person name="Antonin V."/>
            <person name="Barry K.W."/>
            <person name="Bougher N.L."/>
            <person name="Buchanan P."/>
            <person name="Buyck B."/>
            <person name="Bense V."/>
            <person name="Catcheside P."/>
            <person name="Chovatia M."/>
            <person name="Cooper J."/>
            <person name="Damon W."/>
            <person name="Desjardin D."/>
            <person name="Finy P."/>
            <person name="Geml J."/>
            <person name="Haridas S."/>
            <person name="Hughes K."/>
            <person name="Justo A."/>
            <person name="Karasinski D."/>
            <person name="Kautmanova I."/>
            <person name="Kiss B."/>
            <person name="Kocsube S."/>
            <person name="Kotiranta H."/>
            <person name="LaButti K.M."/>
            <person name="Lechner B.E."/>
            <person name="Liimatainen K."/>
            <person name="Lipzen A."/>
            <person name="Lukacs Z."/>
            <person name="Mihaltcheva S."/>
            <person name="Morgado L.N."/>
            <person name="Niskanen T."/>
            <person name="Noordeloos M.E."/>
            <person name="Ohm R.A."/>
            <person name="Ortiz-Santana B."/>
            <person name="Ovrebo C."/>
            <person name="Racz N."/>
            <person name="Riley R."/>
            <person name="Savchenko A."/>
            <person name="Shiryaev A."/>
            <person name="Soop K."/>
            <person name="Spirin V."/>
            <person name="Szebenyi C."/>
            <person name="Tomsovsky M."/>
            <person name="Tulloss R.E."/>
            <person name="Uehling J."/>
            <person name="Grigoriev I.V."/>
            <person name="Vagvolgyi C."/>
            <person name="Papp T."/>
            <person name="Martin F.M."/>
            <person name="Miettinen O."/>
            <person name="Hibbett D.S."/>
            <person name="Nagy L.G."/>
        </authorList>
    </citation>
    <scope>NUCLEOTIDE SEQUENCE [LARGE SCALE GENOMIC DNA]</scope>
    <source>
        <strain evidence="1 2">CBS 962.96</strain>
    </source>
</reference>